<accession>A0A5S3R798</accession>
<evidence type="ECO:0000256" key="1">
    <source>
        <dbReference type="SAM" id="Phobius"/>
    </source>
</evidence>
<feature type="transmembrane region" description="Helical" evidence="1">
    <location>
        <begin position="104"/>
        <end position="125"/>
    </location>
</feature>
<dbReference type="EMBL" id="VJMZ01000001">
    <property type="protein sequence ID" value="TRM10412.1"/>
    <property type="molecule type" value="Genomic_DNA"/>
</dbReference>
<feature type="transmembrane region" description="Helical" evidence="1">
    <location>
        <begin position="12"/>
        <end position="34"/>
    </location>
</feature>
<keyword evidence="5" id="KW-1185">Reference proteome</keyword>
<evidence type="ECO:0000313" key="3">
    <source>
        <dbReference type="EMBL" id="TRM10412.1"/>
    </source>
</evidence>
<sequence>MGRISFKGMIGLMIAGLSFAVSIFFPWWALRLIAPQYKEGLYMWVYPYKMEGDIDIINGLNHYIGMEKFSEASFPELGFLAYIVGAVALLTIIVALIRNRTLLAVWTGIVLVLAAVGIYDIYRWLHAFGTNLSPNAPIEIEPFTPPIFGTNQLANFETFSFFSYGTGFVGLGILLLLLVLWKGKANHD</sequence>
<keyword evidence="1" id="KW-1133">Transmembrane helix</keyword>
<reference evidence="3 5" key="2">
    <citation type="submission" date="2019-07" db="EMBL/GenBank/DDBJ databases">
        <title>Genomic analysis of Lentibacillus sp. NKC851-2.</title>
        <authorList>
            <person name="Oh Y.J."/>
        </authorList>
    </citation>
    <scope>NUCLEOTIDE SEQUENCE [LARGE SCALE GENOMIC DNA]</scope>
    <source>
        <strain evidence="3 5">NKC851-2</strain>
    </source>
</reference>
<organism evidence="3 5">
    <name type="scientific">Lentibacillus cibarius</name>
    <dbReference type="NCBI Taxonomy" id="2583219"/>
    <lineage>
        <taxon>Bacteria</taxon>
        <taxon>Bacillati</taxon>
        <taxon>Bacillota</taxon>
        <taxon>Bacilli</taxon>
        <taxon>Bacillales</taxon>
        <taxon>Bacillaceae</taxon>
        <taxon>Lentibacillus</taxon>
    </lineage>
</organism>
<gene>
    <name evidence="2" type="ORF">FFL34_04865</name>
    <name evidence="3" type="ORF">FH966_01020</name>
</gene>
<keyword evidence="1" id="KW-0812">Transmembrane</keyword>
<dbReference type="OrthoDB" id="9809859at2"/>
<evidence type="ECO:0000313" key="5">
    <source>
        <dbReference type="Proteomes" id="UP000319280"/>
    </source>
</evidence>
<accession>A0A549YEV6</accession>
<comment type="caution">
    <text evidence="3">The sequence shown here is derived from an EMBL/GenBank/DDBJ whole genome shotgun (WGS) entry which is preliminary data.</text>
</comment>
<dbReference type="RefSeq" id="WP_138601993.1">
    <property type="nucleotide sequence ID" value="NZ_VCIA01000001.1"/>
</dbReference>
<dbReference type="Proteomes" id="UP000319280">
    <property type="component" value="Unassembled WGS sequence"/>
</dbReference>
<keyword evidence="1" id="KW-0472">Membrane</keyword>
<evidence type="ECO:0000313" key="4">
    <source>
        <dbReference type="Proteomes" id="UP000306980"/>
    </source>
</evidence>
<reference evidence="2 4" key="1">
    <citation type="submission" date="2019-05" db="EMBL/GenBank/DDBJ databases">
        <title>Genomic analysis of Lentibacillus sp. NKC220-2.</title>
        <authorList>
            <person name="Oh Y.J."/>
        </authorList>
    </citation>
    <scope>NUCLEOTIDE SEQUENCE [LARGE SCALE GENOMIC DNA]</scope>
    <source>
        <strain evidence="2 4">NKC220-2</strain>
    </source>
</reference>
<dbReference type="AlphaFoldDB" id="A0A549YEV6"/>
<name>A0A549YEV6_9BACI</name>
<evidence type="ECO:0000313" key="2">
    <source>
        <dbReference type="EMBL" id="TMN21513.1"/>
    </source>
</evidence>
<dbReference type="Proteomes" id="UP000306980">
    <property type="component" value="Unassembled WGS sequence"/>
</dbReference>
<feature type="transmembrane region" description="Helical" evidence="1">
    <location>
        <begin position="161"/>
        <end position="181"/>
    </location>
</feature>
<feature type="transmembrane region" description="Helical" evidence="1">
    <location>
        <begin position="79"/>
        <end position="97"/>
    </location>
</feature>
<dbReference type="EMBL" id="VCIA01000001">
    <property type="protein sequence ID" value="TMN21513.1"/>
    <property type="molecule type" value="Genomic_DNA"/>
</dbReference>
<protein>
    <submittedName>
        <fullName evidence="3">Uncharacterized protein</fullName>
    </submittedName>
</protein>
<proteinExistence type="predicted"/>